<evidence type="ECO:0000256" key="1">
    <source>
        <dbReference type="SAM" id="MobiDB-lite"/>
    </source>
</evidence>
<name>A0A5B7DJR1_PORTR</name>
<dbReference type="AlphaFoldDB" id="A0A5B7DJR1"/>
<protein>
    <submittedName>
        <fullName evidence="2">Uncharacterized protein</fullName>
    </submittedName>
</protein>
<evidence type="ECO:0000313" key="2">
    <source>
        <dbReference type="EMBL" id="MPC21670.1"/>
    </source>
</evidence>
<dbReference type="Proteomes" id="UP000324222">
    <property type="component" value="Unassembled WGS sequence"/>
</dbReference>
<sequence>MEAGGHSGQGDNTHVARRDGKGGEQTMGRESFESELVVVVLESPNTHKLAYRCSISQCRAVRFLSLSASILPMHHTRQSLYRVTRLLRLQHKTNWCSGCAFPSDGHISACVTPNFLYLL</sequence>
<comment type="caution">
    <text evidence="2">The sequence shown here is derived from an EMBL/GenBank/DDBJ whole genome shotgun (WGS) entry which is preliminary data.</text>
</comment>
<dbReference type="EMBL" id="VSRR010001002">
    <property type="protein sequence ID" value="MPC21670.1"/>
    <property type="molecule type" value="Genomic_DNA"/>
</dbReference>
<feature type="region of interest" description="Disordered" evidence="1">
    <location>
        <begin position="1"/>
        <end position="29"/>
    </location>
</feature>
<accession>A0A5B7DJR1</accession>
<proteinExistence type="predicted"/>
<evidence type="ECO:0000313" key="3">
    <source>
        <dbReference type="Proteomes" id="UP000324222"/>
    </source>
</evidence>
<reference evidence="2 3" key="1">
    <citation type="submission" date="2019-05" db="EMBL/GenBank/DDBJ databases">
        <title>Another draft genome of Portunus trituberculatus and its Hox gene families provides insights of decapod evolution.</title>
        <authorList>
            <person name="Jeong J.-H."/>
            <person name="Song I."/>
            <person name="Kim S."/>
            <person name="Choi T."/>
            <person name="Kim D."/>
            <person name="Ryu S."/>
            <person name="Kim W."/>
        </authorList>
    </citation>
    <scope>NUCLEOTIDE SEQUENCE [LARGE SCALE GENOMIC DNA]</scope>
    <source>
        <tissue evidence="2">Muscle</tissue>
    </source>
</reference>
<organism evidence="2 3">
    <name type="scientific">Portunus trituberculatus</name>
    <name type="common">Swimming crab</name>
    <name type="synonym">Neptunus trituberculatus</name>
    <dbReference type="NCBI Taxonomy" id="210409"/>
    <lineage>
        <taxon>Eukaryota</taxon>
        <taxon>Metazoa</taxon>
        <taxon>Ecdysozoa</taxon>
        <taxon>Arthropoda</taxon>
        <taxon>Crustacea</taxon>
        <taxon>Multicrustacea</taxon>
        <taxon>Malacostraca</taxon>
        <taxon>Eumalacostraca</taxon>
        <taxon>Eucarida</taxon>
        <taxon>Decapoda</taxon>
        <taxon>Pleocyemata</taxon>
        <taxon>Brachyura</taxon>
        <taxon>Eubrachyura</taxon>
        <taxon>Portunoidea</taxon>
        <taxon>Portunidae</taxon>
        <taxon>Portuninae</taxon>
        <taxon>Portunus</taxon>
    </lineage>
</organism>
<keyword evidence="3" id="KW-1185">Reference proteome</keyword>
<gene>
    <name evidence="2" type="ORF">E2C01_014662</name>
</gene>